<proteinExistence type="predicted"/>
<keyword evidence="2" id="KW-1185">Reference proteome</keyword>
<evidence type="ECO:0008006" key="3">
    <source>
        <dbReference type="Google" id="ProtNLM"/>
    </source>
</evidence>
<dbReference type="PROSITE" id="PS51318">
    <property type="entry name" value="TAT"/>
    <property type="match status" value="1"/>
</dbReference>
<evidence type="ECO:0000313" key="2">
    <source>
        <dbReference type="Proteomes" id="UP000317171"/>
    </source>
</evidence>
<accession>A0A517RLV9</accession>
<gene>
    <name evidence="1" type="ORF">Pan241w_49820</name>
</gene>
<name>A0A517RLV9_9PLAN</name>
<dbReference type="Pfam" id="PF07394">
    <property type="entry name" value="DUF1501"/>
    <property type="match status" value="1"/>
</dbReference>
<reference evidence="1 2" key="1">
    <citation type="submission" date="2019-02" db="EMBL/GenBank/DDBJ databases">
        <title>Deep-cultivation of Planctomycetes and their phenomic and genomic characterization uncovers novel biology.</title>
        <authorList>
            <person name="Wiegand S."/>
            <person name="Jogler M."/>
            <person name="Boedeker C."/>
            <person name="Pinto D."/>
            <person name="Vollmers J."/>
            <person name="Rivas-Marin E."/>
            <person name="Kohn T."/>
            <person name="Peeters S.H."/>
            <person name="Heuer A."/>
            <person name="Rast P."/>
            <person name="Oberbeckmann S."/>
            <person name="Bunk B."/>
            <person name="Jeske O."/>
            <person name="Meyerdierks A."/>
            <person name="Storesund J.E."/>
            <person name="Kallscheuer N."/>
            <person name="Luecker S."/>
            <person name="Lage O.M."/>
            <person name="Pohl T."/>
            <person name="Merkel B.J."/>
            <person name="Hornburger P."/>
            <person name="Mueller R.-W."/>
            <person name="Bruemmer F."/>
            <person name="Labrenz M."/>
            <person name="Spormann A.M."/>
            <person name="Op den Camp H."/>
            <person name="Overmann J."/>
            <person name="Amann R."/>
            <person name="Jetten M.S.M."/>
            <person name="Mascher T."/>
            <person name="Medema M.H."/>
            <person name="Devos D.P."/>
            <person name="Kaster A.-K."/>
            <person name="Ovreas L."/>
            <person name="Rohde M."/>
            <person name="Galperin M.Y."/>
            <person name="Jogler C."/>
        </authorList>
    </citation>
    <scope>NUCLEOTIDE SEQUENCE [LARGE SCALE GENOMIC DNA]</scope>
    <source>
        <strain evidence="1 2">Pan241w</strain>
    </source>
</reference>
<dbReference type="InterPro" id="IPR010869">
    <property type="entry name" value="DUF1501"/>
</dbReference>
<dbReference type="InterPro" id="IPR017850">
    <property type="entry name" value="Alkaline_phosphatase_core_sf"/>
</dbReference>
<protein>
    <recommendedName>
        <fullName evidence="3">Sulfatase</fullName>
    </recommendedName>
</protein>
<sequence>MMNQNQHPAHPIARRWFLQQCGVGVGAIALQQMLQESGYAAPAKTGDIEDPLAPRQPHHAPKAKNIIFLFMGGGPSHLELFDNKPVLGKFDGKLPPEELLKGYRAAFINPNSKFLGPKFKFAKHGKCGAELSEILPHLSEVVDDLAIVKSMKTDAFNHAPAQIQALTGSQLFGKPSLGAWTIYGLGSESKNLPGFVVFSSGNKGPSGGSSCWGSGFLPTVHQGVMFRGGQEPVLYLKNPPGVSDQLQRDSLDTLKALNQNHLEQVGDPEIATRINSFEMAYRMQSSAPDVMDITQETKQTLEMYGAEPGKSSFANNCLLARRLVERGVRCIQLFHESWDQHGGLVGGLKNNCKATDQASAALIKDLKQRGMLKDTLVVWGGEFGRTPMVQGGNDGRDHHPNAFTMWLAGGGIKGGTTIGRSDDFGFNVIEDEVPVYDLHATILHLLGLNPERLSFRFQGLDQRLIGVNPAKLVKKILA</sequence>
<evidence type="ECO:0000313" key="1">
    <source>
        <dbReference type="EMBL" id="QDT44866.1"/>
    </source>
</evidence>
<dbReference type="Proteomes" id="UP000317171">
    <property type="component" value="Chromosome"/>
</dbReference>
<dbReference type="EMBL" id="CP036269">
    <property type="protein sequence ID" value="QDT44866.1"/>
    <property type="molecule type" value="Genomic_DNA"/>
</dbReference>
<dbReference type="AlphaFoldDB" id="A0A517RLV9"/>
<dbReference type="InterPro" id="IPR006311">
    <property type="entry name" value="TAT_signal"/>
</dbReference>
<dbReference type="KEGG" id="gaz:Pan241w_49820"/>
<organism evidence="1 2">
    <name type="scientific">Gimesia alba</name>
    <dbReference type="NCBI Taxonomy" id="2527973"/>
    <lineage>
        <taxon>Bacteria</taxon>
        <taxon>Pseudomonadati</taxon>
        <taxon>Planctomycetota</taxon>
        <taxon>Planctomycetia</taxon>
        <taxon>Planctomycetales</taxon>
        <taxon>Planctomycetaceae</taxon>
        <taxon>Gimesia</taxon>
    </lineage>
</organism>
<dbReference type="PANTHER" id="PTHR43737:SF1">
    <property type="entry name" value="DUF1501 DOMAIN-CONTAINING PROTEIN"/>
    <property type="match status" value="1"/>
</dbReference>
<dbReference type="Gene3D" id="3.40.720.10">
    <property type="entry name" value="Alkaline Phosphatase, subunit A"/>
    <property type="match status" value="1"/>
</dbReference>
<dbReference type="SUPFAM" id="SSF53649">
    <property type="entry name" value="Alkaline phosphatase-like"/>
    <property type="match status" value="1"/>
</dbReference>
<dbReference type="PANTHER" id="PTHR43737">
    <property type="entry name" value="BLL7424 PROTEIN"/>
    <property type="match status" value="1"/>
</dbReference>